<feature type="transmembrane region" description="Helical" evidence="8">
    <location>
        <begin position="231"/>
        <end position="250"/>
    </location>
</feature>
<evidence type="ECO:0000256" key="5">
    <source>
        <dbReference type="ARBA" id="ARBA00022692"/>
    </source>
</evidence>
<gene>
    <name evidence="10" type="ORF">FOJ82_04120</name>
</gene>
<feature type="domain" description="Major facilitator superfamily (MFS) profile" evidence="9">
    <location>
        <begin position="17"/>
        <end position="471"/>
    </location>
</feature>
<dbReference type="EMBL" id="VKKG01000001">
    <property type="protein sequence ID" value="TRY20063.1"/>
    <property type="molecule type" value="Genomic_DNA"/>
</dbReference>
<dbReference type="PRINTS" id="PR01036">
    <property type="entry name" value="TCRTETB"/>
</dbReference>
<comment type="caution">
    <text evidence="10">The sequence shown here is derived from an EMBL/GenBank/DDBJ whole genome shotgun (WGS) entry which is preliminary data.</text>
</comment>
<reference evidence="10 11" key="1">
    <citation type="submission" date="2019-07" db="EMBL/GenBank/DDBJ databases">
        <authorList>
            <person name="Zhou L.-Y."/>
        </authorList>
    </citation>
    <scope>NUCLEOTIDE SEQUENCE [LARGE SCALE GENOMIC DNA]</scope>
    <source>
        <strain evidence="10 11">YIM 101269</strain>
    </source>
</reference>
<evidence type="ECO:0000313" key="11">
    <source>
        <dbReference type="Proteomes" id="UP000317638"/>
    </source>
</evidence>
<name>A0A553K5S7_9ACTN</name>
<sequence length="485" mass="51364">MPQTRGDHRLAPGTRFVIGILLASAFVVILNETTLTVALKRIMDDLGVSERAAQWLTTAFMLTMAVVIPVTGWLLERLTTRRVYMIAMGLFVVGTVTVAVMPTFALVLVGRVVQASGTAVMMPLLMTTVMNVVPKERRGIMMGNISMVIAVAPALGPTLSGFVLQFASWRMIFVIILPLAIALGVLGSLRVQTLNEPRDIPVDAPSVALSVVGFGGLVYSLSLFGEPTVPVLQLVGVLAVGAVALVLFLLRQGRLAHSGRALLNLGTFRYPGFRVSVLVVAIAMAAMFGTLIMLPLILQDALGMEPLLVGLMLLPGGLVMGLLGPTVGRLYDRVGPRPLVVPATALIGIVLATFSFISVGTSPWFIVACHMAMSVGFAFMFTPLLTTALGSLPRPLYPHGSAAVGTIQQLAGAMGTALFVTIYATQTRVGQVVGLPEAQAMLGGSRIAFLSAAAVCVFAFVGTWWLRRPSIEEHLDEDSPAAVVH</sequence>
<feature type="transmembrane region" description="Helical" evidence="8">
    <location>
        <begin position="87"/>
        <end position="109"/>
    </location>
</feature>
<keyword evidence="6 8" id="KW-1133">Transmembrane helix</keyword>
<dbReference type="GO" id="GO:0022857">
    <property type="term" value="F:transmembrane transporter activity"/>
    <property type="evidence" value="ECO:0007669"/>
    <property type="project" value="InterPro"/>
</dbReference>
<feature type="transmembrane region" description="Helical" evidence="8">
    <location>
        <begin position="115"/>
        <end position="133"/>
    </location>
</feature>
<keyword evidence="5 8" id="KW-0812">Transmembrane</keyword>
<organism evidence="10 11">
    <name type="scientific">Tessaracoccus rhinocerotis</name>
    <dbReference type="NCBI Taxonomy" id="1689449"/>
    <lineage>
        <taxon>Bacteria</taxon>
        <taxon>Bacillati</taxon>
        <taxon>Actinomycetota</taxon>
        <taxon>Actinomycetes</taxon>
        <taxon>Propionibacteriales</taxon>
        <taxon>Propionibacteriaceae</taxon>
        <taxon>Tessaracoccus</taxon>
    </lineage>
</organism>
<feature type="transmembrane region" description="Helical" evidence="8">
    <location>
        <begin position="204"/>
        <end position="225"/>
    </location>
</feature>
<evidence type="ECO:0000313" key="10">
    <source>
        <dbReference type="EMBL" id="TRY20063.1"/>
    </source>
</evidence>
<dbReference type="CDD" id="cd17503">
    <property type="entry name" value="MFS_LmrB_MDR_like"/>
    <property type="match status" value="1"/>
</dbReference>
<feature type="transmembrane region" description="Helical" evidence="8">
    <location>
        <begin position="12"/>
        <end position="32"/>
    </location>
</feature>
<dbReference type="Pfam" id="PF07690">
    <property type="entry name" value="MFS_1"/>
    <property type="match status" value="1"/>
</dbReference>
<evidence type="ECO:0000256" key="2">
    <source>
        <dbReference type="ARBA" id="ARBA00008537"/>
    </source>
</evidence>
<dbReference type="InterPro" id="IPR020846">
    <property type="entry name" value="MFS_dom"/>
</dbReference>
<evidence type="ECO:0000259" key="9">
    <source>
        <dbReference type="PROSITE" id="PS50850"/>
    </source>
</evidence>
<evidence type="ECO:0000256" key="1">
    <source>
        <dbReference type="ARBA" id="ARBA00004651"/>
    </source>
</evidence>
<dbReference type="Gene3D" id="1.20.1250.20">
    <property type="entry name" value="MFS general substrate transporter like domains"/>
    <property type="match status" value="1"/>
</dbReference>
<dbReference type="InterPro" id="IPR011701">
    <property type="entry name" value="MFS"/>
</dbReference>
<accession>A0A553K5S7</accession>
<keyword evidence="7 8" id="KW-0472">Membrane</keyword>
<keyword evidence="11" id="KW-1185">Reference proteome</keyword>
<dbReference type="PROSITE" id="PS50850">
    <property type="entry name" value="MFS"/>
    <property type="match status" value="1"/>
</dbReference>
<dbReference type="InterPro" id="IPR004638">
    <property type="entry name" value="EmrB-like"/>
</dbReference>
<dbReference type="OrthoDB" id="9812221at2"/>
<keyword evidence="3" id="KW-0813">Transport</keyword>
<comment type="subcellular location">
    <subcellularLocation>
        <location evidence="1">Cell membrane</location>
        <topology evidence="1">Multi-pass membrane protein</topology>
    </subcellularLocation>
</comment>
<feature type="transmembrane region" description="Helical" evidence="8">
    <location>
        <begin position="172"/>
        <end position="192"/>
    </location>
</feature>
<dbReference type="PANTHER" id="PTHR42718:SF9">
    <property type="entry name" value="MAJOR FACILITATOR SUPERFAMILY MULTIDRUG TRANSPORTER MFSC"/>
    <property type="match status" value="1"/>
</dbReference>
<feature type="transmembrane region" description="Helical" evidence="8">
    <location>
        <begin position="402"/>
        <end position="424"/>
    </location>
</feature>
<protein>
    <submittedName>
        <fullName evidence="10">Multidrug efflux MFS transporter</fullName>
    </submittedName>
</protein>
<dbReference type="Gene3D" id="1.20.1720.10">
    <property type="entry name" value="Multidrug resistance protein D"/>
    <property type="match status" value="1"/>
</dbReference>
<keyword evidence="4" id="KW-1003">Cell membrane</keyword>
<evidence type="ECO:0000256" key="7">
    <source>
        <dbReference type="ARBA" id="ARBA00023136"/>
    </source>
</evidence>
<dbReference type="AlphaFoldDB" id="A0A553K5S7"/>
<dbReference type="PANTHER" id="PTHR42718">
    <property type="entry name" value="MAJOR FACILITATOR SUPERFAMILY MULTIDRUG TRANSPORTER MFSC"/>
    <property type="match status" value="1"/>
</dbReference>
<evidence type="ECO:0000256" key="8">
    <source>
        <dbReference type="SAM" id="Phobius"/>
    </source>
</evidence>
<dbReference type="Proteomes" id="UP000317638">
    <property type="component" value="Unassembled WGS sequence"/>
</dbReference>
<feature type="transmembrane region" description="Helical" evidence="8">
    <location>
        <begin position="339"/>
        <end position="358"/>
    </location>
</feature>
<feature type="transmembrane region" description="Helical" evidence="8">
    <location>
        <begin position="145"/>
        <end position="166"/>
    </location>
</feature>
<feature type="transmembrane region" description="Helical" evidence="8">
    <location>
        <begin position="306"/>
        <end position="327"/>
    </location>
</feature>
<evidence type="ECO:0000256" key="3">
    <source>
        <dbReference type="ARBA" id="ARBA00022448"/>
    </source>
</evidence>
<dbReference type="GO" id="GO:0005886">
    <property type="term" value="C:plasma membrane"/>
    <property type="evidence" value="ECO:0007669"/>
    <property type="project" value="UniProtKB-SubCell"/>
</dbReference>
<evidence type="ECO:0000256" key="4">
    <source>
        <dbReference type="ARBA" id="ARBA00022475"/>
    </source>
</evidence>
<evidence type="ECO:0000256" key="6">
    <source>
        <dbReference type="ARBA" id="ARBA00022989"/>
    </source>
</evidence>
<feature type="transmembrane region" description="Helical" evidence="8">
    <location>
        <begin position="364"/>
        <end position="390"/>
    </location>
</feature>
<comment type="similarity">
    <text evidence="2">Belongs to the major facilitator superfamily. EmrB family.</text>
</comment>
<feature type="transmembrane region" description="Helical" evidence="8">
    <location>
        <begin position="52"/>
        <end position="75"/>
    </location>
</feature>
<dbReference type="InterPro" id="IPR036259">
    <property type="entry name" value="MFS_trans_sf"/>
</dbReference>
<dbReference type="NCBIfam" id="TIGR00711">
    <property type="entry name" value="efflux_EmrB"/>
    <property type="match status" value="1"/>
</dbReference>
<dbReference type="SUPFAM" id="SSF103473">
    <property type="entry name" value="MFS general substrate transporter"/>
    <property type="match status" value="1"/>
</dbReference>
<dbReference type="RefSeq" id="WP_143937147.1">
    <property type="nucleotide sequence ID" value="NZ_VKKG01000001.1"/>
</dbReference>
<feature type="transmembrane region" description="Helical" evidence="8">
    <location>
        <begin position="271"/>
        <end position="294"/>
    </location>
</feature>
<proteinExistence type="inferred from homology"/>
<feature type="transmembrane region" description="Helical" evidence="8">
    <location>
        <begin position="444"/>
        <end position="466"/>
    </location>
</feature>